<evidence type="ECO:0000313" key="3">
    <source>
        <dbReference type="EMBL" id="EAV41271.1"/>
    </source>
</evidence>
<dbReference type="PANTHER" id="PTHR42852:SF17">
    <property type="entry name" value="THIOREDOXIN-LIKE PROTEIN HI_1115"/>
    <property type="match status" value="1"/>
</dbReference>
<dbReference type="Gene3D" id="3.40.30.10">
    <property type="entry name" value="Glutaredoxin"/>
    <property type="match status" value="1"/>
</dbReference>
<reference evidence="3 4" key="1">
    <citation type="submission" date="2006-05" db="EMBL/GenBank/DDBJ databases">
        <authorList>
            <person name="King G."/>
            <person name="Ferriera S."/>
            <person name="Johnson J."/>
            <person name="Kravitz S."/>
            <person name="Beeson K."/>
            <person name="Sutton G."/>
            <person name="Rogers Y.-H."/>
            <person name="Friedman R."/>
            <person name="Frazier M."/>
            <person name="Venter J.C."/>
        </authorList>
    </citation>
    <scope>NUCLEOTIDE SEQUENCE [LARGE SCALE GENOMIC DNA]</scope>
    <source>
        <strain evidence="4">ATCC 25650 / DSM 13394 / JCM 20685 / NBRC 16684 / NCIMB 2208 / IAM 12614 / B1</strain>
    </source>
</reference>
<evidence type="ECO:0000313" key="4">
    <source>
        <dbReference type="Proteomes" id="UP000004848"/>
    </source>
</evidence>
<protein>
    <submittedName>
        <fullName evidence="3">Thioredoxin family protein</fullName>
    </submittedName>
</protein>
<dbReference type="InterPro" id="IPR013766">
    <property type="entry name" value="Thioredoxin_domain"/>
</dbReference>
<dbReference type="PANTHER" id="PTHR42852">
    <property type="entry name" value="THIOL:DISULFIDE INTERCHANGE PROTEIN DSBE"/>
    <property type="match status" value="1"/>
</dbReference>
<dbReference type="InterPro" id="IPR000866">
    <property type="entry name" value="AhpC/TSA"/>
</dbReference>
<gene>
    <name evidence="3" type="ORF">SIAM614_29331</name>
</gene>
<dbReference type="PROSITE" id="PS00194">
    <property type="entry name" value="THIOREDOXIN_1"/>
    <property type="match status" value="1"/>
</dbReference>
<dbReference type="AlphaFoldDB" id="A0P186"/>
<dbReference type="GeneID" id="68849211"/>
<organism evidence="3 4">
    <name type="scientific">Roseibium aggregatum (strain ATCC 25650 / DSM 13394 / JCM 20685 / NBRC 16684 / NCIMB 2208 / IAM 12614 / B1)</name>
    <name type="common">Stappia aggregata</name>
    <dbReference type="NCBI Taxonomy" id="384765"/>
    <lineage>
        <taxon>Bacteria</taxon>
        <taxon>Pseudomonadati</taxon>
        <taxon>Pseudomonadota</taxon>
        <taxon>Alphaproteobacteria</taxon>
        <taxon>Hyphomicrobiales</taxon>
        <taxon>Stappiaceae</taxon>
        <taxon>Roseibium</taxon>
    </lineage>
</organism>
<sequence>MVSFSRRDILGGLAAGAVAATPAFGAEHDFTYLGLAEPPMVIDAPELDIPDLSGNIHKIEDYRGKIVVISFWATWCPPCRKEMPTLARLNRQLGLDRFAVLAVNVGDREDRVRDFLEKIDHDALPILLDQDTKLVSKWFIRGLPVTYLLDPKGRVIYGAIGERVWDSPAMISGLKSLS</sequence>
<dbReference type="RefSeq" id="WP_006938902.1">
    <property type="nucleotide sequence ID" value="NZ_AAUW01000022.1"/>
</dbReference>
<dbReference type="InterPro" id="IPR017937">
    <property type="entry name" value="Thioredoxin_CS"/>
</dbReference>
<dbReference type="GO" id="GO:0015036">
    <property type="term" value="F:disulfide oxidoreductase activity"/>
    <property type="evidence" value="ECO:0007669"/>
    <property type="project" value="UniProtKB-ARBA"/>
</dbReference>
<feature type="domain" description="Thioredoxin" evidence="2">
    <location>
        <begin position="38"/>
        <end position="178"/>
    </location>
</feature>
<dbReference type="InterPro" id="IPR050553">
    <property type="entry name" value="Thioredoxin_ResA/DsbE_sf"/>
</dbReference>
<evidence type="ECO:0000256" key="1">
    <source>
        <dbReference type="ARBA" id="ARBA00023284"/>
    </source>
</evidence>
<dbReference type="OrthoDB" id="9799347at2"/>
<name>A0P186_ROSAI</name>
<dbReference type="Proteomes" id="UP000004848">
    <property type="component" value="Unassembled WGS sequence"/>
</dbReference>
<dbReference type="SUPFAM" id="SSF52833">
    <property type="entry name" value="Thioredoxin-like"/>
    <property type="match status" value="1"/>
</dbReference>
<dbReference type="Pfam" id="PF00578">
    <property type="entry name" value="AhpC-TSA"/>
    <property type="match status" value="1"/>
</dbReference>
<dbReference type="PROSITE" id="PS51352">
    <property type="entry name" value="THIOREDOXIN_2"/>
    <property type="match status" value="1"/>
</dbReference>
<accession>A0P186</accession>
<proteinExistence type="predicted"/>
<dbReference type="CDD" id="cd02966">
    <property type="entry name" value="TlpA_like_family"/>
    <property type="match status" value="1"/>
</dbReference>
<dbReference type="InterPro" id="IPR036249">
    <property type="entry name" value="Thioredoxin-like_sf"/>
</dbReference>
<keyword evidence="1" id="KW-0676">Redox-active center</keyword>
<dbReference type="eggNOG" id="COG0526">
    <property type="taxonomic scope" value="Bacteria"/>
</dbReference>
<dbReference type="EMBL" id="AAUW01000022">
    <property type="protein sequence ID" value="EAV41271.1"/>
    <property type="molecule type" value="Genomic_DNA"/>
</dbReference>
<evidence type="ECO:0000259" key="2">
    <source>
        <dbReference type="PROSITE" id="PS51352"/>
    </source>
</evidence>
<dbReference type="GO" id="GO:0016209">
    <property type="term" value="F:antioxidant activity"/>
    <property type="evidence" value="ECO:0007669"/>
    <property type="project" value="InterPro"/>
</dbReference>
<comment type="caution">
    <text evidence="3">The sequence shown here is derived from an EMBL/GenBank/DDBJ whole genome shotgun (WGS) entry which is preliminary data.</text>
</comment>